<accession>A0A168RFT9</accession>
<evidence type="ECO:0000259" key="1">
    <source>
        <dbReference type="PROSITE" id="PS51746"/>
    </source>
</evidence>
<dbReference type="InterPro" id="IPR015655">
    <property type="entry name" value="PP2C"/>
</dbReference>
<dbReference type="GO" id="GO:0004722">
    <property type="term" value="F:protein serine/threonine phosphatase activity"/>
    <property type="evidence" value="ECO:0007669"/>
    <property type="project" value="InterPro"/>
</dbReference>
<dbReference type="InterPro" id="IPR036457">
    <property type="entry name" value="PPM-type-like_dom_sf"/>
</dbReference>
<keyword evidence="3" id="KW-1185">Reference proteome</keyword>
<dbReference type="OrthoDB" id="9801841at2"/>
<organism evidence="2 3">
    <name type="scientific">Mycoplasmopsis gallinarum</name>
    <dbReference type="NCBI Taxonomy" id="29557"/>
    <lineage>
        <taxon>Bacteria</taxon>
        <taxon>Bacillati</taxon>
        <taxon>Mycoplasmatota</taxon>
        <taxon>Mycoplasmoidales</taxon>
        <taxon>Metamycoplasmataceae</taxon>
        <taxon>Mycoplasmopsis</taxon>
    </lineage>
</organism>
<dbReference type="Gene3D" id="3.60.40.10">
    <property type="entry name" value="PPM-type phosphatase domain"/>
    <property type="match status" value="1"/>
</dbReference>
<proteinExistence type="predicted"/>
<comment type="caution">
    <text evidence="2">The sequence shown here is derived from an EMBL/GenBank/DDBJ whole genome shotgun (WGS) entry which is preliminary data.</text>
</comment>
<dbReference type="RefSeq" id="WP_063626067.1">
    <property type="nucleotide sequence ID" value="NZ_LVLH01000028.1"/>
</dbReference>
<evidence type="ECO:0000313" key="3">
    <source>
        <dbReference type="Proteomes" id="UP000076983"/>
    </source>
</evidence>
<dbReference type="AlphaFoldDB" id="A0A168RFT9"/>
<dbReference type="PANTHER" id="PTHR13832">
    <property type="entry name" value="PROTEIN PHOSPHATASE 2C"/>
    <property type="match status" value="1"/>
</dbReference>
<dbReference type="PANTHER" id="PTHR13832:SF860">
    <property type="entry name" value="PROTEIN PHOSPHATASE PHPP"/>
    <property type="match status" value="1"/>
</dbReference>
<protein>
    <submittedName>
        <fullName evidence="2">Protein phosphatase</fullName>
    </submittedName>
</protein>
<dbReference type="SMART" id="SM00331">
    <property type="entry name" value="PP2C_SIG"/>
    <property type="match status" value="1"/>
</dbReference>
<name>A0A168RFT9_9BACT</name>
<dbReference type="EMBL" id="LVLH01000028">
    <property type="protein sequence ID" value="OAB48940.1"/>
    <property type="molecule type" value="Genomic_DNA"/>
</dbReference>
<dbReference type="PROSITE" id="PS51746">
    <property type="entry name" value="PPM_2"/>
    <property type="match status" value="1"/>
</dbReference>
<reference evidence="2 3" key="1">
    <citation type="submission" date="2016-03" db="EMBL/GenBank/DDBJ databases">
        <title>Genome sequence of Mycoplasma gallinarum strain Mgn_IPT.</title>
        <authorList>
            <person name="Yacoub E."/>
            <person name="Sirand-Pugnet P."/>
            <person name="Barre A."/>
            <person name="Maurier F."/>
            <person name="Blanchard A."/>
            <person name="Ben Abdelmoumen B.M."/>
        </authorList>
    </citation>
    <scope>NUCLEOTIDE SEQUENCE [LARGE SCALE GENOMIC DNA]</scope>
    <source>
        <strain evidence="2 3">Mgn_IPT</strain>
    </source>
</reference>
<dbReference type="STRING" id="29557.MGALLINA_02700"/>
<dbReference type="PATRIC" id="fig|29557.3.peg.254"/>
<dbReference type="Proteomes" id="UP000076983">
    <property type="component" value="Unassembled WGS sequence"/>
</dbReference>
<dbReference type="InterPro" id="IPR001932">
    <property type="entry name" value="PPM-type_phosphatase-like_dom"/>
</dbReference>
<dbReference type="CDD" id="cd00143">
    <property type="entry name" value="PP2Cc"/>
    <property type="match status" value="1"/>
</dbReference>
<dbReference type="SMART" id="SM00332">
    <property type="entry name" value="PP2Cc"/>
    <property type="match status" value="1"/>
</dbReference>
<dbReference type="Pfam" id="PF13672">
    <property type="entry name" value="PP2C_2"/>
    <property type="match status" value="1"/>
</dbReference>
<sequence length="258" mass="29098">MKSNNNLKFGKFTDIGTKRLENQDRVAIFCNEQYYLLILCDGMGGHFGGALAASTTINTFETTLHQLNVTQNLTIDETARWIEQSVRKARKEMEFLSLKDAALIDMGTTVTGVLINSIAKTIVVFNIGDSRIYTINKDNSVNQITKDHNLYNSLIEKFNYTHKQAIAERGHRALTSSLGPTKKTKINISDLSKFYDEIEFIFATSDGVHNFVSQSFFELIFINNKDDDLDNLAQDIVQEALLNKSNDNLSIGIIKLRD</sequence>
<gene>
    <name evidence="2" type="primary">prpC</name>
    <name evidence="2" type="ORF">MGALLINA_02700</name>
</gene>
<evidence type="ECO:0000313" key="2">
    <source>
        <dbReference type="EMBL" id="OAB48940.1"/>
    </source>
</evidence>
<dbReference type="SUPFAM" id="SSF81606">
    <property type="entry name" value="PP2C-like"/>
    <property type="match status" value="1"/>
</dbReference>
<feature type="domain" description="PPM-type phosphatase" evidence="1">
    <location>
        <begin position="8"/>
        <end position="256"/>
    </location>
</feature>